<keyword evidence="3" id="KW-1185">Reference proteome</keyword>
<evidence type="ECO:0000259" key="2">
    <source>
        <dbReference type="PROSITE" id="PS50060"/>
    </source>
</evidence>
<sequence>MERHTTQQPATSNEILNSTMETVADEPQLTDGSSENATVSPITPDISIETLDTTTVSVSNEHHSTTRSPEEATMNPSTQQTAIEVETFDTIGATVSIKFSTITEDTTTSLNTQYTSIGEGIQDSTGVTINEELISTTGTGPTEGTSSSPTTFGSENPDTTVVTIEDVTLTSAMQGEVTNENQTLHNTTYFDENQATTVTAGEFELTSDIPEETIESSLVMNSTGAEESQLPITMADWVESTTKSIELVTFNDNIEHENFVTEPVIATESSVESQTAYTTSTHKDYTDPLQETTATRTTAAEAKSVSDILISPAETFVESDHKEEANDLLTTLKGQSGDNSLTTQPMKSTSMTTAKPPLSIPSVALVSSSPSVTTFRPTASSESRIRPTLKPMPTPAPKKPDSVTTETEPRIVHHPLLVATQERILNAEFRPETCDFGTNEDVVLCRWMNVNFTTLKWRASRGENAFWLGGPPQDVTYGDKFGGYALFETSEEADSTRGPVPFESAMLISPLQGVTRAEGVCVKYWYAIDGLSADRVRVLLHPMPNAKFVRPHTGTTNVNPDLATNPSTNPSTGTNTNTNIPTGTQQQCVNPQNPNNFFSMLDMLRDYDGSGDVVLWEARDVTQGQWKEGQLVYTYNLPHAIIVEGIPVPNGDLNRRFRGYIAIDDLNFALPSECGAFCTFEAGTCGWVQDKETDDFDWSQSRGSMSQATGPPRDRSASENGGMTGGFAVIDSSYPRRPGDRARLMTEEFQATDPNSPLCMRFWTHMHGVGIGTLRVLIINTQDRKARTIWQISGEAGKIWYQGQVPIASATPFKIAFEAEVGLSDLGDIALDDISIIQGPCPSAPQIAGNNLGDCTFEVDECGWINPGVRDRLDEIDWVRTIASENREPKTDHTIGTPQGFFMIVPKTSSLRGGDRAWLRSLTMNGSTIASCISFWYYISDPTNEPSAPSLGSLSVFVWSEDPKTGNVIFQSVWSLMNHQGPNWLYAQARVLSETSYAIIFEGAWGNSRGNGFIGIDDITIYSGDCSTLPPKATVMVGDCDFQRDSCRWVNTTTDPDFRWSYASIARRPTSILDHTFGGPLGYVFFDVFNQNANPQSLRLTSPVLRGQTVCFSFWYAAFGSGSTTSLKVLQVLPDSTDSITGETLWKLEVLAGLQARPEWKFAQVPIPASNDFRITFEGMASNGGFAIDDIKIYKDTCLIRPREANPLYKPGDENHIPGTRNADVPT</sequence>
<dbReference type="RefSeq" id="XP_047739183.1">
    <property type="nucleotide sequence ID" value="XM_047883227.1"/>
</dbReference>
<feature type="compositionally biased region" description="Polar residues" evidence="1">
    <location>
        <begin position="50"/>
        <end position="59"/>
    </location>
</feature>
<feature type="compositionally biased region" description="Polar residues" evidence="1">
    <location>
        <begin position="30"/>
        <end position="41"/>
    </location>
</feature>
<dbReference type="OMA" id="TFWFAAF"/>
<feature type="region of interest" description="Disordered" evidence="1">
    <location>
        <begin position="135"/>
        <end position="158"/>
    </location>
</feature>
<feature type="compositionally biased region" description="Low complexity" evidence="1">
    <location>
        <begin position="135"/>
        <end position="155"/>
    </location>
</feature>
<feature type="compositionally biased region" description="Polar residues" evidence="1">
    <location>
        <begin position="330"/>
        <end position="353"/>
    </location>
</feature>
<evidence type="ECO:0000313" key="4">
    <source>
        <dbReference type="RefSeq" id="XP_047739183.1"/>
    </source>
</evidence>
<dbReference type="GO" id="GO:0016020">
    <property type="term" value="C:membrane"/>
    <property type="evidence" value="ECO:0007669"/>
    <property type="project" value="InterPro"/>
</dbReference>
<dbReference type="InterPro" id="IPR013320">
    <property type="entry name" value="ConA-like_dom_sf"/>
</dbReference>
<proteinExistence type="predicted"/>
<feature type="domain" description="MAM" evidence="2">
    <location>
        <begin position="853"/>
        <end position="1028"/>
    </location>
</feature>
<feature type="compositionally biased region" description="Polar residues" evidence="1">
    <location>
        <begin position="373"/>
        <end position="382"/>
    </location>
</feature>
<dbReference type="CDD" id="cd06263">
    <property type="entry name" value="MAM"/>
    <property type="match status" value="3"/>
</dbReference>
<dbReference type="AlphaFoldDB" id="A0A979FQ09"/>
<dbReference type="InterPro" id="IPR000998">
    <property type="entry name" value="MAM_dom"/>
</dbReference>
<feature type="compositionally biased region" description="Polar residues" evidence="1">
    <location>
        <begin position="698"/>
        <end position="709"/>
    </location>
</feature>
<dbReference type="Proteomes" id="UP000694843">
    <property type="component" value="Unplaced"/>
</dbReference>
<dbReference type="PANTHER" id="PTHR23282:SF101">
    <property type="entry name" value="MAM DOMAIN-CONTAINING PROTEIN"/>
    <property type="match status" value="1"/>
</dbReference>
<dbReference type="PROSITE" id="PS50060">
    <property type="entry name" value="MAM_2"/>
    <property type="match status" value="4"/>
</dbReference>
<feature type="region of interest" description="Disordered" evidence="1">
    <location>
        <begin position="372"/>
        <end position="407"/>
    </location>
</feature>
<feature type="region of interest" description="Disordered" evidence="1">
    <location>
        <begin position="23"/>
        <end position="78"/>
    </location>
</feature>
<gene>
    <name evidence="4" type="primary">LOC108667393</name>
</gene>
<dbReference type="Pfam" id="PF00629">
    <property type="entry name" value="MAM"/>
    <property type="match status" value="4"/>
</dbReference>
<dbReference type="SMART" id="SM00137">
    <property type="entry name" value="MAM"/>
    <property type="match status" value="4"/>
</dbReference>
<feature type="domain" description="MAM" evidence="2">
    <location>
        <begin position="1038"/>
        <end position="1200"/>
    </location>
</feature>
<dbReference type="GeneID" id="108667393"/>
<name>A0A979FQ09_HYAAZ</name>
<accession>A0A979FQ09</accession>
<protein>
    <submittedName>
        <fullName evidence="4">MAM and LDL-receptor class A domain-containing protein 2 isoform X1</fullName>
    </submittedName>
</protein>
<feature type="compositionally biased region" description="Low complexity" evidence="1">
    <location>
        <begin position="564"/>
        <end position="578"/>
    </location>
</feature>
<dbReference type="OrthoDB" id="409956at2759"/>
<organism evidence="3 4">
    <name type="scientific">Hyalella azteca</name>
    <name type="common">Amphipod</name>
    <dbReference type="NCBI Taxonomy" id="294128"/>
    <lineage>
        <taxon>Eukaryota</taxon>
        <taxon>Metazoa</taxon>
        <taxon>Ecdysozoa</taxon>
        <taxon>Arthropoda</taxon>
        <taxon>Crustacea</taxon>
        <taxon>Multicrustacea</taxon>
        <taxon>Malacostraca</taxon>
        <taxon>Eumalacostraca</taxon>
        <taxon>Peracarida</taxon>
        <taxon>Amphipoda</taxon>
        <taxon>Senticaudata</taxon>
        <taxon>Talitrida</taxon>
        <taxon>Talitroidea</taxon>
        <taxon>Hyalellidae</taxon>
        <taxon>Hyalella</taxon>
    </lineage>
</organism>
<reference evidence="4" key="1">
    <citation type="submission" date="2025-08" db="UniProtKB">
        <authorList>
            <consortium name="RefSeq"/>
        </authorList>
    </citation>
    <scope>IDENTIFICATION</scope>
    <source>
        <tissue evidence="4">Whole organism</tissue>
    </source>
</reference>
<feature type="region of interest" description="Disordered" evidence="1">
    <location>
        <begin position="550"/>
        <end position="578"/>
    </location>
</feature>
<evidence type="ECO:0000313" key="3">
    <source>
        <dbReference type="Proteomes" id="UP000694843"/>
    </source>
</evidence>
<dbReference type="PANTHER" id="PTHR23282">
    <property type="entry name" value="APICAL ENDOSOMAL GLYCOPROTEIN PRECURSOR"/>
    <property type="match status" value="1"/>
</dbReference>
<dbReference type="Gene3D" id="2.60.120.200">
    <property type="match status" value="4"/>
</dbReference>
<feature type="region of interest" description="Disordered" evidence="1">
    <location>
        <begin position="330"/>
        <end position="356"/>
    </location>
</feature>
<feature type="domain" description="MAM" evidence="2">
    <location>
        <begin position="676"/>
        <end position="843"/>
    </location>
</feature>
<feature type="region of interest" description="Disordered" evidence="1">
    <location>
        <begin position="696"/>
        <end position="722"/>
    </location>
</feature>
<dbReference type="InterPro" id="IPR051560">
    <property type="entry name" value="MAM_domain-containing"/>
</dbReference>
<dbReference type="SUPFAM" id="SSF49899">
    <property type="entry name" value="Concanavalin A-like lectins/glucanases"/>
    <property type="match status" value="4"/>
</dbReference>
<evidence type="ECO:0000256" key="1">
    <source>
        <dbReference type="SAM" id="MobiDB-lite"/>
    </source>
</evidence>
<feature type="compositionally biased region" description="Basic and acidic residues" evidence="1">
    <location>
        <begin position="60"/>
        <end position="70"/>
    </location>
</feature>
<feature type="domain" description="MAM" evidence="2">
    <location>
        <begin position="432"/>
        <end position="676"/>
    </location>
</feature>